<keyword evidence="2" id="KW-1185">Reference proteome</keyword>
<dbReference type="OrthoDB" id="4997951at2759"/>
<accession>K3UK04</accession>
<organism evidence="1 2">
    <name type="scientific">Fusarium pseudograminearum (strain CS3096)</name>
    <name type="common">Wheat and barley crown-rot fungus</name>
    <dbReference type="NCBI Taxonomy" id="1028729"/>
    <lineage>
        <taxon>Eukaryota</taxon>
        <taxon>Fungi</taxon>
        <taxon>Dikarya</taxon>
        <taxon>Ascomycota</taxon>
        <taxon>Pezizomycotina</taxon>
        <taxon>Sordariomycetes</taxon>
        <taxon>Hypocreomycetidae</taxon>
        <taxon>Hypocreales</taxon>
        <taxon>Nectriaceae</taxon>
        <taxon>Fusarium</taxon>
    </lineage>
</organism>
<dbReference type="EMBL" id="AFNW01000197">
    <property type="protein sequence ID" value="EKJ72286.1"/>
    <property type="molecule type" value="Genomic_DNA"/>
</dbReference>
<dbReference type="Proteomes" id="UP000007978">
    <property type="component" value="Chromosome 2"/>
</dbReference>
<reference evidence="1 2" key="1">
    <citation type="journal article" date="2012" name="PLoS Pathog.">
        <title>Comparative pathogenomics reveals horizontally acquired novel virulence genes in fungi infecting cereal hosts.</title>
        <authorList>
            <person name="Gardiner D.M."/>
            <person name="McDonald M.C."/>
            <person name="Covarelli L."/>
            <person name="Solomon P.S."/>
            <person name="Rusu A.G."/>
            <person name="Marshall M."/>
            <person name="Kazan K."/>
            <person name="Chakraborty S."/>
            <person name="McDonald B.A."/>
            <person name="Manners J.M."/>
        </authorList>
    </citation>
    <scope>NUCLEOTIDE SEQUENCE [LARGE SCALE GENOMIC DNA]</scope>
    <source>
        <strain evidence="1 2">CS3096</strain>
    </source>
</reference>
<comment type="caution">
    <text evidence="1">The sequence shown here is derived from an EMBL/GenBank/DDBJ whole genome shotgun (WGS) entry which is preliminary data.</text>
</comment>
<sequence length="712" mass="79726">MASSLALPPDRPGDMRAVRIHTSRTVNVELPDGGTRDITFAAGTVGYLLYDIPERNKCAVQLINHMGQRLDCTVPRRLIDIGELSSNFAIRRPQIVQSQRATTISHRRANDAAGRAIRFLWDDLHINGSVLGDLGLKTDRLNEVLDDPSKKRDAINTIIASFSDQAWTAVNTPGLPISAFRNIPRITTTRPRILGSQTMIYLRVYIDGGRFATYTGRSSDPIGRQIQHDFAIRGDTNNLGHYVEARKYPAANRYALQMMLLTDASEIIIKMAETTLCSLLGTWHPALTRSSHTRLQDELGSGSTRSINHMVLMSSFGTVAATALERANYPKLGGRGCNWSLPLEESNFEKREWIRYRIQTADRRSMLVYRWQSSVGTVGKQLGLVARFGSVSTGDIEKGFGIHVKLDHLPGIKKGEPLVISVEVMEDGKPHPTPWYRGPIHGAWDNCHELHSFTIKVEWKDQASNQWYTYPVGYHEVISVFEQRPGDSTITRDWRKATCILQFFHNRRYRNPPSYLLSHYSPLIREAVYDHLSQSISFQIVPQVALDPPAHVSFAQNFMSLGRASESSWPAIAVGPQPQLSWFGGGKGHLPSCVLCQQTIASHKSSLTVGCSKRKGDFHVAADEPNRDRILQASCRLCWGIFRRPCIWVKFGQWREDRGIPPSYYGAAITPKYSGAAIPIEAPMTVETYQQLEADMEETAALDDGLGDEEED</sequence>
<dbReference type="KEGG" id="fpu:FPSE_07515"/>
<proteinExistence type="predicted"/>
<dbReference type="RefSeq" id="XP_009258908.1">
    <property type="nucleotide sequence ID" value="XM_009260633.1"/>
</dbReference>
<name>K3UK04_FUSPC</name>
<evidence type="ECO:0000313" key="1">
    <source>
        <dbReference type="EMBL" id="EKJ72286.1"/>
    </source>
</evidence>
<gene>
    <name evidence="1" type="ORF">FPSE_07515</name>
</gene>
<protein>
    <recommendedName>
        <fullName evidence="3">GIY-YIG domain-containing protein</fullName>
    </recommendedName>
</protein>
<evidence type="ECO:0008006" key="3">
    <source>
        <dbReference type="Google" id="ProtNLM"/>
    </source>
</evidence>
<dbReference type="HOGENOM" id="CLU_375050_0_0_1"/>
<dbReference type="AlphaFoldDB" id="K3UK04"/>
<evidence type="ECO:0000313" key="2">
    <source>
        <dbReference type="Proteomes" id="UP000007978"/>
    </source>
</evidence>
<dbReference type="GeneID" id="20366133"/>